<dbReference type="Gene3D" id="3.40.50.10350">
    <property type="entry name" value="Glycerate kinase, domain 1"/>
    <property type="match status" value="1"/>
</dbReference>
<organism evidence="5 6">
    <name type="scientific">Geodermatophilus telluris</name>
    <dbReference type="NCBI Taxonomy" id="1190417"/>
    <lineage>
        <taxon>Bacteria</taxon>
        <taxon>Bacillati</taxon>
        <taxon>Actinomycetota</taxon>
        <taxon>Actinomycetes</taxon>
        <taxon>Geodermatophilales</taxon>
        <taxon>Geodermatophilaceae</taxon>
        <taxon>Geodermatophilus</taxon>
    </lineage>
</organism>
<dbReference type="PANTHER" id="PTHR21599">
    <property type="entry name" value="GLYCERATE KINASE"/>
    <property type="match status" value="1"/>
</dbReference>
<dbReference type="GO" id="GO:0031388">
    <property type="term" value="P:organic acid phosphorylation"/>
    <property type="evidence" value="ECO:0007669"/>
    <property type="project" value="UniProtKB-UniRule"/>
</dbReference>
<keyword evidence="3 4" id="KW-0418">Kinase</keyword>
<evidence type="ECO:0000313" key="5">
    <source>
        <dbReference type="EMBL" id="SDC89185.1"/>
    </source>
</evidence>
<dbReference type="STRING" id="1190417.SAMN05660690_2795"/>
<evidence type="ECO:0000256" key="1">
    <source>
        <dbReference type="ARBA" id="ARBA00006284"/>
    </source>
</evidence>
<dbReference type="InterPro" id="IPR018197">
    <property type="entry name" value="Glycerate_kinase_RE-like"/>
</dbReference>
<dbReference type="EMBL" id="FMZF01000004">
    <property type="protein sequence ID" value="SDC89185.1"/>
    <property type="molecule type" value="Genomic_DNA"/>
</dbReference>
<dbReference type="InterPro" id="IPR004381">
    <property type="entry name" value="Glycerate_kinase"/>
</dbReference>
<dbReference type="OrthoDB" id="9774290at2"/>
<dbReference type="InterPro" id="IPR036129">
    <property type="entry name" value="Glycerate_kinase_sf"/>
</dbReference>
<gene>
    <name evidence="5" type="ORF">SAMN05660690_2795</name>
</gene>
<dbReference type="Gene3D" id="3.90.1510.10">
    <property type="entry name" value="Glycerate kinase, domain 2"/>
    <property type="match status" value="1"/>
</dbReference>
<accession>A0A1G6QBY4</accession>
<dbReference type="PANTHER" id="PTHR21599:SF0">
    <property type="entry name" value="GLYCERATE KINASE"/>
    <property type="match status" value="1"/>
</dbReference>
<name>A0A1G6QBY4_9ACTN</name>
<evidence type="ECO:0000256" key="2">
    <source>
        <dbReference type="ARBA" id="ARBA00022679"/>
    </source>
</evidence>
<dbReference type="InterPro" id="IPR018193">
    <property type="entry name" value="Glyc_kinase_flavodox-like_fold"/>
</dbReference>
<dbReference type="Proteomes" id="UP000199416">
    <property type="component" value="Unassembled WGS sequence"/>
</dbReference>
<reference evidence="6" key="1">
    <citation type="submission" date="2016-10" db="EMBL/GenBank/DDBJ databases">
        <authorList>
            <person name="Varghese N."/>
            <person name="Submissions S."/>
        </authorList>
    </citation>
    <scope>NUCLEOTIDE SEQUENCE [LARGE SCALE GENOMIC DNA]</scope>
    <source>
        <strain evidence="6">DSM 45421</strain>
    </source>
</reference>
<keyword evidence="2 4" id="KW-0808">Transferase</keyword>
<comment type="similarity">
    <text evidence="1 4">Belongs to the glycerate kinase type-1 family.</text>
</comment>
<evidence type="ECO:0000256" key="4">
    <source>
        <dbReference type="PIRNR" id="PIRNR006078"/>
    </source>
</evidence>
<evidence type="ECO:0000256" key="3">
    <source>
        <dbReference type="ARBA" id="ARBA00022777"/>
    </source>
</evidence>
<dbReference type="GO" id="GO:0008887">
    <property type="term" value="F:glycerate kinase activity"/>
    <property type="evidence" value="ECO:0007669"/>
    <property type="project" value="UniProtKB-UniRule"/>
</dbReference>
<proteinExistence type="inferred from homology"/>
<dbReference type="Pfam" id="PF02595">
    <property type="entry name" value="Gly_kinase"/>
    <property type="match status" value="1"/>
</dbReference>
<dbReference type="NCBIfam" id="TIGR00045">
    <property type="entry name" value="glycerate kinase"/>
    <property type="match status" value="1"/>
</dbReference>
<sequence length="382" mass="37357">MLPGVRIVIAPDSFKGSLAAADAAEAVARGLLRERPDAEVLLRPMADGGEGTVAAALRAGYTARAVTVTGPDGRPVEAEFAVDGTTAVVEMAAAAGLGLLAEPAPTTATTRGVGELLLAALDAGATRVVVGLGGSATTDGGAGLLQALGVRLLDADGADVPPGGAGLARLDRVDAGGADPRLRDVEVLVATDVDNPLTGPAGAAAVYGPQKGATPEQVAELDAALARFAAVVRRDLGVELEGVPAMGAAGGTTAGIAAVLTSSVSSGAELVADLVGLDAALAGADLVVTGEGSLDGQTLRGKAPAVVLARARAAGVPCVGLAGRVQLGEDEWRAAGFAGAGALTDVEPDVARCLAEPAPVLTELAARLLPAHLPQPPSSPRA</sequence>
<protein>
    <submittedName>
        <fullName evidence="5">Glycerate kinase</fullName>
    </submittedName>
</protein>
<evidence type="ECO:0000313" key="6">
    <source>
        <dbReference type="Proteomes" id="UP000199416"/>
    </source>
</evidence>
<dbReference type="AlphaFoldDB" id="A0A1G6QBY4"/>
<keyword evidence="6" id="KW-1185">Reference proteome</keyword>
<dbReference type="SUPFAM" id="SSF110738">
    <property type="entry name" value="Glycerate kinase I"/>
    <property type="match status" value="1"/>
</dbReference>
<dbReference type="PIRSF" id="PIRSF006078">
    <property type="entry name" value="GlxK"/>
    <property type="match status" value="1"/>
</dbReference>